<protein>
    <recommendedName>
        <fullName evidence="4">S-adenosylmethionine-dependent methyltransferase domain-containing protein</fullName>
    </recommendedName>
</protein>
<dbReference type="GO" id="GO:0032259">
    <property type="term" value="P:methylation"/>
    <property type="evidence" value="ECO:0007669"/>
    <property type="project" value="UniProtKB-KW"/>
</dbReference>
<dbReference type="InterPro" id="IPR029063">
    <property type="entry name" value="SAM-dependent_MTases_sf"/>
</dbReference>
<accession>X1UAE0</accession>
<feature type="non-terminal residue" evidence="5">
    <location>
        <position position="1"/>
    </location>
</feature>
<reference evidence="5" key="1">
    <citation type="journal article" date="2014" name="Front. Microbiol.">
        <title>High frequency of phylogenetically diverse reductive dehalogenase-homologous genes in deep subseafloor sedimentary metagenomes.</title>
        <authorList>
            <person name="Kawai M."/>
            <person name="Futagami T."/>
            <person name="Toyoda A."/>
            <person name="Takaki Y."/>
            <person name="Nishi S."/>
            <person name="Hori S."/>
            <person name="Arai W."/>
            <person name="Tsubouchi T."/>
            <person name="Morono Y."/>
            <person name="Uchiyama I."/>
            <person name="Ito T."/>
            <person name="Fujiyama A."/>
            <person name="Inagaki F."/>
            <person name="Takami H."/>
        </authorList>
    </citation>
    <scope>NUCLEOTIDE SEQUENCE</scope>
    <source>
        <strain evidence="5">Expedition CK06-06</strain>
    </source>
</reference>
<evidence type="ECO:0000256" key="3">
    <source>
        <dbReference type="ARBA" id="ARBA00022691"/>
    </source>
</evidence>
<gene>
    <name evidence="5" type="ORF">S12H4_32247</name>
</gene>
<dbReference type="PANTHER" id="PTHR42873:SF1">
    <property type="entry name" value="S-ADENOSYLMETHIONINE-DEPENDENT METHYLTRANSFERASE DOMAIN-CONTAINING PROTEIN"/>
    <property type="match status" value="1"/>
</dbReference>
<evidence type="ECO:0000259" key="4">
    <source>
        <dbReference type="Pfam" id="PF10672"/>
    </source>
</evidence>
<dbReference type="Pfam" id="PF10672">
    <property type="entry name" value="Methyltrans_SAM"/>
    <property type="match status" value="1"/>
</dbReference>
<dbReference type="CDD" id="cd02440">
    <property type="entry name" value="AdoMet_MTases"/>
    <property type="match status" value="1"/>
</dbReference>
<dbReference type="AlphaFoldDB" id="X1UAE0"/>
<dbReference type="PANTHER" id="PTHR42873">
    <property type="entry name" value="RIBOSOMAL RNA LARGE SUBUNIT METHYLTRANSFERASE"/>
    <property type="match status" value="1"/>
</dbReference>
<name>X1UAE0_9ZZZZ</name>
<dbReference type="Gene3D" id="3.40.50.150">
    <property type="entry name" value="Vaccinia Virus protein VP39"/>
    <property type="match status" value="1"/>
</dbReference>
<organism evidence="5">
    <name type="scientific">marine sediment metagenome</name>
    <dbReference type="NCBI Taxonomy" id="412755"/>
    <lineage>
        <taxon>unclassified sequences</taxon>
        <taxon>metagenomes</taxon>
        <taxon>ecological metagenomes</taxon>
    </lineage>
</organism>
<keyword evidence="1" id="KW-0489">Methyltransferase</keyword>
<evidence type="ECO:0000313" key="5">
    <source>
        <dbReference type="EMBL" id="GAI89319.1"/>
    </source>
</evidence>
<dbReference type="SUPFAM" id="SSF53335">
    <property type="entry name" value="S-adenosyl-L-methionine-dependent methyltransferases"/>
    <property type="match status" value="1"/>
</dbReference>
<dbReference type="InterPro" id="IPR019614">
    <property type="entry name" value="SAM-dep_methyl-trfase"/>
</dbReference>
<keyword evidence="2" id="KW-0808">Transferase</keyword>
<dbReference type="GO" id="GO:0008168">
    <property type="term" value="F:methyltransferase activity"/>
    <property type="evidence" value="ECO:0007669"/>
    <property type="project" value="UniProtKB-KW"/>
</dbReference>
<proteinExistence type="predicted"/>
<sequence length="192" mass="20703">LDQRENRQLFRDNFGGGEVLNCFSYTGGFTVAALTGGADSVLSIDTSSSALELAVENVQLNELPVDRCEWIEGDVFAELRRLRDRGRRFDAIVLDPPRFAGTAAHVESASRGYKDINLLAFKLLKPGGLLFTFSCSNAVGVDLFQKIVAGAALDAGVSASIVGWLGQPADHPVGLNFPEGRYLKGLICRVVK</sequence>
<dbReference type="EMBL" id="BARW01018891">
    <property type="protein sequence ID" value="GAI89319.1"/>
    <property type="molecule type" value="Genomic_DNA"/>
</dbReference>
<comment type="caution">
    <text evidence="5">The sequence shown here is derived from an EMBL/GenBank/DDBJ whole genome shotgun (WGS) entry which is preliminary data.</text>
</comment>
<evidence type="ECO:0000256" key="1">
    <source>
        <dbReference type="ARBA" id="ARBA00022603"/>
    </source>
</evidence>
<feature type="domain" description="S-adenosylmethionine-dependent methyltransferase" evidence="4">
    <location>
        <begin position="1"/>
        <end position="150"/>
    </location>
</feature>
<evidence type="ECO:0000256" key="2">
    <source>
        <dbReference type="ARBA" id="ARBA00022679"/>
    </source>
</evidence>
<keyword evidence="3" id="KW-0949">S-adenosyl-L-methionine</keyword>